<dbReference type="PANTHER" id="PTHR33909">
    <property type="entry name" value="SEC TRANSLOCON ACCESSORY COMPLEX SUBUNIT YAJC"/>
    <property type="match status" value="1"/>
</dbReference>
<evidence type="ECO:0000256" key="13">
    <source>
        <dbReference type="SAM" id="Phobius"/>
    </source>
</evidence>
<evidence type="ECO:0000256" key="9">
    <source>
        <dbReference type="ARBA" id="ARBA00022927"/>
    </source>
</evidence>
<comment type="subunit">
    <text evidence="4">Part of the SecDF-YidC-YajC translocase complex. The SecDF-YidC-YajC translocase forms a supercomplex with SecYEG, called the holo-translocon (HTL).</text>
</comment>
<comment type="caution">
    <text evidence="14">The sequence shown here is derived from an EMBL/GenBank/DDBJ whole genome shotgun (WGS) entry which is preliminary data.</text>
</comment>
<dbReference type="EMBL" id="JANKHH010000002">
    <property type="protein sequence ID" value="MCR2832914.1"/>
    <property type="molecule type" value="Genomic_DNA"/>
</dbReference>
<dbReference type="PANTHER" id="PTHR33909:SF1">
    <property type="entry name" value="SEC TRANSLOCON ACCESSORY COMPLEX SUBUNIT YAJC"/>
    <property type="match status" value="1"/>
</dbReference>
<comment type="similarity">
    <text evidence="3">Belongs to the YajC family.</text>
</comment>
<dbReference type="PRINTS" id="PR01853">
    <property type="entry name" value="YAJCTRNLCASE"/>
</dbReference>
<feature type="transmembrane region" description="Helical" evidence="13">
    <location>
        <begin position="17"/>
        <end position="36"/>
    </location>
</feature>
<evidence type="ECO:0000256" key="8">
    <source>
        <dbReference type="ARBA" id="ARBA00022692"/>
    </source>
</evidence>
<keyword evidence="11" id="KW-0811">Translocation</keyword>
<evidence type="ECO:0000256" key="4">
    <source>
        <dbReference type="ARBA" id="ARBA00011718"/>
    </source>
</evidence>
<keyword evidence="8 13" id="KW-0812">Transmembrane</keyword>
<evidence type="ECO:0000256" key="2">
    <source>
        <dbReference type="ARBA" id="ARBA00004162"/>
    </source>
</evidence>
<evidence type="ECO:0000256" key="6">
    <source>
        <dbReference type="ARBA" id="ARBA00022448"/>
    </source>
</evidence>
<dbReference type="InterPro" id="IPR003849">
    <property type="entry name" value="Preprotein_translocase_YajC"/>
</dbReference>
<keyword evidence="7" id="KW-1003">Cell membrane</keyword>
<dbReference type="SMART" id="SM01323">
    <property type="entry name" value="YajC"/>
    <property type="match status" value="1"/>
</dbReference>
<reference evidence="14 15" key="1">
    <citation type="submission" date="2022-08" db="EMBL/GenBank/DDBJ databases">
        <title>Polyphasic taxonomy analysis of Qipengyuania sp.RS5-5.</title>
        <authorList>
            <person name="Xamxidin M."/>
            <person name="Wu M."/>
        </authorList>
    </citation>
    <scope>NUCLEOTIDE SEQUENCE [LARGE SCALE GENOMIC DNA]</scope>
    <source>
        <strain evidence="14 15">RS5-5</strain>
    </source>
</reference>
<gene>
    <name evidence="14" type="primary">yajC</name>
    <name evidence="14" type="ORF">NSO95_03065</name>
</gene>
<dbReference type="Proteomes" id="UP001206067">
    <property type="component" value="Unassembled WGS sequence"/>
</dbReference>
<evidence type="ECO:0000256" key="5">
    <source>
        <dbReference type="ARBA" id="ARBA00014962"/>
    </source>
</evidence>
<accession>A0ABT1XMM4</accession>
<dbReference type="RefSeq" id="WP_257594684.1">
    <property type="nucleotide sequence ID" value="NZ_JANKHH010000002.1"/>
</dbReference>
<evidence type="ECO:0000256" key="3">
    <source>
        <dbReference type="ARBA" id="ARBA00006742"/>
    </source>
</evidence>
<comment type="subcellular location">
    <subcellularLocation>
        <location evidence="2">Cell membrane</location>
        <topology evidence="2">Single-pass membrane protein</topology>
    </subcellularLocation>
</comment>
<evidence type="ECO:0000256" key="1">
    <source>
        <dbReference type="ARBA" id="ARBA00002061"/>
    </source>
</evidence>
<name>A0ABT1XMM4_9SPHN</name>
<keyword evidence="10 13" id="KW-1133">Transmembrane helix</keyword>
<evidence type="ECO:0000256" key="10">
    <source>
        <dbReference type="ARBA" id="ARBA00022989"/>
    </source>
</evidence>
<evidence type="ECO:0000256" key="7">
    <source>
        <dbReference type="ARBA" id="ARBA00022475"/>
    </source>
</evidence>
<evidence type="ECO:0000256" key="11">
    <source>
        <dbReference type="ARBA" id="ARBA00023010"/>
    </source>
</evidence>
<sequence>MIDFLSAAATAAEAPPFWLQLLPWVGIFAIFWFLLIRPQMRQQKAHREKIESVKKGDQVVTAGGIVGKVIKVDESYAEIEIAQGVRVKTVKATIGDIIPPGGKAAND</sequence>
<keyword evidence="9" id="KW-0653">Protein transport</keyword>
<proteinExistence type="inferred from homology"/>
<protein>
    <recommendedName>
        <fullName evidence="5">Sec translocon accessory complex subunit YajC</fullName>
    </recommendedName>
</protein>
<evidence type="ECO:0000313" key="15">
    <source>
        <dbReference type="Proteomes" id="UP001206067"/>
    </source>
</evidence>
<organism evidence="14 15">
    <name type="scientific">Parerythrobacter lacustris</name>
    <dbReference type="NCBI Taxonomy" id="2969984"/>
    <lineage>
        <taxon>Bacteria</taxon>
        <taxon>Pseudomonadati</taxon>
        <taxon>Pseudomonadota</taxon>
        <taxon>Alphaproteobacteria</taxon>
        <taxon>Sphingomonadales</taxon>
        <taxon>Erythrobacteraceae</taxon>
        <taxon>Parerythrobacter</taxon>
    </lineage>
</organism>
<keyword evidence="12 13" id="KW-0472">Membrane</keyword>
<dbReference type="NCBIfam" id="TIGR00739">
    <property type="entry name" value="yajC"/>
    <property type="match status" value="1"/>
</dbReference>
<evidence type="ECO:0000313" key="14">
    <source>
        <dbReference type="EMBL" id="MCR2832914.1"/>
    </source>
</evidence>
<comment type="function">
    <text evidence="1">The SecYEG-SecDF-YajC-YidC holo-translocon (HTL) protein secretase/insertase is a supercomplex required for protein secretion, insertion of proteins into membranes, and assembly of membrane protein complexes. While the SecYEG complex is essential for assembly of a number of proteins and complexes, the SecDF-YajC-YidC subcomplex facilitates these functions.</text>
</comment>
<keyword evidence="6" id="KW-0813">Transport</keyword>
<evidence type="ECO:0000256" key="12">
    <source>
        <dbReference type="ARBA" id="ARBA00023136"/>
    </source>
</evidence>
<keyword evidence="15" id="KW-1185">Reference proteome</keyword>
<dbReference type="Pfam" id="PF02699">
    <property type="entry name" value="YajC"/>
    <property type="match status" value="1"/>
</dbReference>